<proteinExistence type="predicted"/>
<reference evidence="1 2" key="1">
    <citation type="journal article" date="2013" name="Genome Biol.">
        <title>Genome of Acanthamoeba castellanii highlights extensive lateral gene transfer and early evolution of tyrosine kinase signaling.</title>
        <authorList>
            <person name="Clarke M."/>
            <person name="Lohan A.J."/>
            <person name="Liu B."/>
            <person name="Lagkouvardos I."/>
            <person name="Roy S."/>
            <person name="Zafar N."/>
            <person name="Bertelli C."/>
            <person name="Schilde C."/>
            <person name="Kianianmomeni A."/>
            <person name="Burglin T.R."/>
            <person name="Frech C."/>
            <person name="Turcotte B."/>
            <person name="Kopec K.O."/>
            <person name="Synnott J.M."/>
            <person name="Choo C."/>
            <person name="Paponov I."/>
            <person name="Finkler A."/>
            <person name="Soon Heng Tan C."/>
            <person name="Hutchins A.P."/>
            <person name="Weinmeier T."/>
            <person name="Rattei T."/>
            <person name="Chu J.S."/>
            <person name="Gimenez G."/>
            <person name="Irimia M."/>
            <person name="Rigden D.J."/>
            <person name="Fitzpatrick D.A."/>
            <person name="Lorenzo-Morales J."/>
            <person name="Bateman A."/>
            <person name="Chiu C.H."/>
            <person name="Tang P."/>
            <person name="Hegemann P."/>
            <person name="Fromm H."/>
            <person name="Raoult D."/>
            <person name="Greub G."/>
            <person name="Miranda-Saavedra D."/>
            <person name="Chen N."/>
            <person name="Nash P."/>
            <person name="Ginger M.L."/>
            <person name="Horn M."/>
            <person name="Schaap P."/>
            <person name="Caler L."/>
            <person name="Loftus B."/>
        </authorList>
    </citation>
    <scope>NUCLEOTIDE SEQUENCE [LARGE SCALE GENOMIC DNA]</scope>
    <source>
        <strain evidence="1 2">Neff</strain>
    </source>
</reference>
<dbReference type="GeneID" id="14918863"/>
<dbReference type="VEuPathDB" id="AmoebaDB:ACA1_369340"/>
<organism evidence="1 2">
    <name type="scientific">Acanthamoeba castellanii (strain ATCC 30010 / Neff)</name>
    <dbReference type="NCBI Taxonomy" id="1257118"/>
    <lineage>
        <taxon>Eukaryota</taxon>
        <taxon>Amoebozoa</taxon>
        <taxon>Discosea</taxon>
        <taxon>Longamoebia</taxon>
        <taxon>Centramoebida</taxon>
        <taxon>Acanthamoebidae</taxon>
        <taxon>Acanthamoeba</taxon>
    </lineage>
</organism>
<keyword evidence="2" id="KW-1185">Reference proteome</keyword>
<name>L8GZ34_ACACF</name>
<dbReference type="EMBL" id="KB007960">
    <property type="protein sequence ID" value="ELR18202.1"/>
    <property type="molecule type" value="Genomic_DNA"/>
</dbReference>
<evidence type="ECO:0000313" key="1">
    <source>
        <dbReference type="EMBL" id="ELR18202.1"/>
    </source>
</evidence>
<evidence type="ECO:0000313" key="2">
    <source>
        <dbReference type="Proteomes" id="UP000011083"/>
    </source>
</evidence>
<sequence length="48" mass="5430">MQAATSSMQFEKCIELRSNLETLEKLRDQHNSGHDVSAEIQRLRASLG</sequence>
<gene>
    <name evidence="1" type="ORF">ACA1_369340</name>
</gene>
<dbReference type="AlphaFoldDB" id="L8GZ34"/>
<accession>L8GZ34</accession>
<dbReference type="RefSeq" id="XP_004340222.1">
    <property type="nucleotide sequence ID" value="XM_004340174.1"/>
</dbReference>
<dbReference type="KEGG" id="acan:ACA1_369340"/>
<dbReference type="Proteomes" id="UP000011083">
    <property type="component" value="Unassembled WGS sequence"/>
</dbReference>
<protein>
    <submittedName>
        <fullName evidence="1">Uncharacterized protein</fullName>
    </submittedName>
</protein>